<feature type="signal peptide" evidence="2">
    <location>
        <begin position="1"/>
        <end position="23"/>
    </location>
</feature>
<evidence type="ECO:0000256" key="1">
    <source>
        <dbReference type="SAM" id="MobiDB-lite"/>
    </source>
</evidence>
<reference evidence="3 4" key="1">
    <citation type="submission" date="2017-08" db="EMBL/GenBank/DDBJ databases">
        <title>Infants hospitalized years apart are colonized by the same room-sourced microbial strains.</title>
        <authorList>
            <person name="Brooks B."/>
            <person name="Olm M.R."/>
            <person name="Firek B.A."/>
            <person name="Baker R."/>
            <person name="Thomas B.C."/>
            <person name="Morowitz M.J."/>
            <person name="Banfield J.F."/>
        </authorList>
    </citation>
    <scope>NUCLEOTIDE SEQUENCE [LARGE SCALE GENOMIC DNA]</scope>
    <source>
        <strain evidence="3">S2_003_000_R2_11</strain>
    </source>
</reference>
<accession>A0A2W5SA93</accession>
<sequence>MTLARLWPAVALCAALVAAFAFGWRQGAQNEEARQAALLEAARGKAFENAERLSRVEADRLAAQKERDALSRELEEAAYADPDADRPALSADSVQRINRR</sequence>
<feature type="region of interest" description="Disordered" evidence="1">
    <location>
        <begin position="73"/>
        <end position="100"/>
    </location>
</feature>
<dbReference type="Proteomes" id="UP000248975">
    <property type="component" value="Unassembled WGS sequence"/>
</dbReference>
<protein>
    <submittedName>
        <fullName evidence="3">Uncharacterized protein</fullName>
    </submittedName>
</protein>
<proteinExistence type="predicted"/>
<comment type="caution">
    <text evidence="3">The sequence shown here is derived from an EMBL/GenBank/DDBJ whole genome shotgun (WGS) entry which is preliminary data.</text>
</comment>
<evidence type="ECO:0000313" key="4">
    <source>
        <dbReference type="Proteomes" id="UP000248975"/>
    </source>
</evidence>
<keyword evidence="2" id="KW-0732">Signal</keyword>
<feature type="chain" id="PRO_5015886866" evidence="2">
    <location>
        <begin position="24"/>
        <end position="100"/>
    </location>
</feature>
<dbReference type="AlphaFoldDB" id="A0A2W5SA93"/>
<dbReference type="EMBL" id="QFQS01000001">
    <property type="protein sequence ID" value="PZQ99938.1"/>
    <property type="molecule type" value="Genomic_DNA"/>
</dbReference>
<name>A0A2W5SA93_CERSP</name>
<evidence type="ECO:0000313" key="3">
    <source>
        <dbReference type="EMBL" id="PZQ99938.1"/>
    </source>
</evidence>
<gene>
    <name evidence="3" type="ORF">DI533_04730</name>
</gene>
<organism evidence="3 4">
    <name type="scientific">Cereibacter sphaeroides</name>
    <name type="common">Rhodobacter sphaeroides</name>
    <dbReference type="NCBI Taxonomy" id="1063"/>
    <lineage>
        <taxon>Bacteria</taxon>
        <taxon>Pseudomonadati</taxon>
        <taxon>Pseudomonadota</taxon>
        <taxon>Alphaproteobacteria</taxon>
        <taxon>Rhodobacterales</taxon>
        <taxon>Paracoccaceae</taxon>
        <taxon>Cereibacter</taxon>
    </lineage>
</organism>
<evidence type="ECO:0000256" key="2">
    <source>
        <dbReference type="SAM" id="SignalP"/>
    </source>
</evidence>